<gene>
    <name evidence="1" type="ORF">GCM10007915_19790</name>
</gene>
<reference evidence="2" key="1">
    <citation type="journal article" date="2019" name="Int. J. Syst. Evol. Microbiol.">
        <title>The Global Catalogue of Microorganisms (GCM) 10K type strain sequencing project: providing services to taxonomists for standard genome sequencing and annotation.</title>
        <authorList>
            <consortium name="The Broad Institute Genomics Platform"/>
            <consortium name="The Broad Institute Genome Sequencing Center for Infectious Disease"/>
            <person name="Wu L."/>
            <person name="Ma J."/>
        </authorList>
    </citation>
    <scope>NUCLEOTIDE SEQUENCE [LARGE SCALE GENOMIC DNA]</scope>
    <source>
        <strain evidence="2">NBRC 103191</strain>
    </source>
</reference>
<accession>A0ABQ5Z0S1</accession>
<organism evidence="1 2">
    <name type="scientific">Psychrobacter pacificensis</name>
    <dbReference type="NCBI Taxonomy" id="112002"/>
    <lineage>
        <taxon>Bacteria</taxon>
        <taxon>Pseudomonadati</taxon>
        <taxon>Pseudomonadota</taxon>
        <taxon>Gammaproteobacteria</taxon>
        <taxon>Moraxellales</taxon>
        <taxon>Moraxellaceae</taxon>
        <taxon>Psychrobacter</taxon>
    </lineage>
</organism>
<name>A0ABQ5Z0S1_9GAMM</name>
<proteinExistence type="predicted"/>
<dbReference type="Proteomes" id="UP001156645">
    <property type="component" value="Unassembled WGS sequence"/>
</dbReference>
<evidence type="ECO:0000313" key="1">
    <source>
        <dbReference type="EMBL" id="GLR29740.1"/>
    </source>
</evidence>
<evidence type="ECO:0000313" key="2">
    <source>
        <dbReference type="Proteomes" id="UP001156645"/>
    </source>
</evidence>
<comment type="caution">
    <text evidence="1">The sequence shown here is derived from an EMBL/GenBank/DDBJ whole genome shotgun (WGS) entry which is preliminary data.</text>
</comment>
<keyword evidence="2" id="KW-1185">Reference proteome</keyword>
<sequence>MDTISHFLSEEKMGWSDAYDDPSNFANKAADELCDEYIGYLRNQRMEE</sequence>
<protein>
    <submittedName>
        <fullName evidence="1">Uncharacterized protein</fullName>
    </submittedName>
</protein>
<dbReference type="EMBL" id="BSOK01000043">
    <property type="protein sequence ID" value="GLR29740.1"/>
    <property type="molecule type" value="Genomic_DNA"/>
</dbReference>